<reference evidence="2 3" key="2">
    <citation type="journal article" date="2018" name="New Phytol.">
        <title>High intraspecific genome diversity in the model arbuscular mycorrhizal symbiont Rhizophagus irregularis.</title>
        <authorList>
            <person name="Chen E.C.H."/>
            <person name="Morin E."/>
            <person name="Beaudet D."/>
            <person name="Noel J."/>
            <person name="Yildirir G."/>
            <person name="Ndikumana S."/>
            <person name="Charron P."/>
            <person name="St-Onge C."/>
            <person name="Giorgi J."/>
            <person name="Kruger M."/>
            <person name="Marton T."/>
            <person name="Ropars J."/>
            <person name="Grigoriev I.V."/>
            <person name="Hainaut M."/>
            <person name="Henrissat B."/>
            <person name="Roux C."/>
            <person name="Martin F."/>
            <person name="Corradi N."/>
        </authorList>
    </citation>
    <scope>NUCLEOTIDE SEQUENCE [LARGE SCALE GENOMIC DNA]</scope>
    <source>
        <strain evidence="2 3">DAOM 197198</strain>
    </source>
</reference>
<evidence type="ECO:0000313" key="2">
    <source>
        <dbReference type="EMBL" id="POG76880.1"/>
    </source>
</evidence>
<accession>A0A2P4QGY8</accession>
<keyword evidence="3" id="KW-1185">Reference proteome</keyword>
<dbReference type="AlphaFoldDB" id="A0A2P4QGY8"/>
<feature type="domain" description="TLDc" evidence="1">
    <location>
        <begin position="1"/>
        <end position="127"/>
    </location>
</feature>
<reference evidence="2 3" key="1">
    <citation type="journal article" date="2013" name="Proc. Natl. Acad. Sci. U.S.A.">
        <title>Genome of an arbuscular mycorrhizal fungus provides insight into the oldest plant symbiosis.</title>
        <authorList>
            <person name="Tisserant E."/>
            <person name="Malbreil M."/>
            <person name="Kuo A."/>
            <person name="Kohler A."/>
            <person name="Symeonidi A."/>
            <person name="Balestrini R."/>
            <person name="Charron P."/>
            <person name="Duensing N."/>
            <person name="Frei Dit Frey N."/>
            <person name="Gianinazzi-Pearson V."/>
            <person name="Gilbert L.B."/>
            <person name="Handa Y."/>
            <person name="Herr J.R."/>
            <person name="Hijri M."/>
            <person name="Koul R."/>
            <person name="Kawaguchi M."/>
            <person name="Krajinski F."/>
            <person name="Lammers P.J."/>
            <person name="Masclaux F.G."/>
            <person name="Murat C."/>
            <person name="Morin E."/>
            <person name="Ndikumana S."/>
            <person name="Pagni M."/>
            <person name="Petitpierre D."/>
            <person name="Requena N."/>
            <person name="Rosikiewicz P."/>
            <person name="Riley R."/>
            <person name="Saito K."/>
            <person name="San Clemente H."/>
            <person name="Shapiro H."/>
            <person name="van Tuinen D."/>
            <person name="Becard G."/>
            <person name="Bonfante P."/>
            <person name="Paszkowski U."/>
            <person name="Shachar-Hill Y.Y."/>
            <person name="Tuskan G.A."/>
            <person name="Young P.W."/>
            <person name="Sanders I.R."/>
            <person name="Henrissat B."/>
            <person name="Rensing S.A."/>
            <person name="Grigoriev I.V."/>
            <person name="Corradi N."/>
            <person name="Roux C."/>
            <person name="Martin F."/>
        </authorList>
    </citation>
    <scope>NUCLEOTIDE SEQUENCE [LARGE SCALE GENOMIC DNA]</scope>
    <source>
        <strain evidence="2 3">DAOM 197198</strain>
    </source>
</reference>
<dbReference type="PROSITE" id="PS51886">
    <property type="entry name" value="TLDC"/>
    <property type="match status" value="1"/>
</dbReference>
<dbReference type="Pfam" id="PF07534">
    <property type="entry name" value="TLD"/>
    <property type="match status" value="1"/>
</dbReference>
<sequence length="129" mass="14696">MFHNKCDNKGATIVVAKIANSESIVGGYNPLQWDASDQDKSTFDSFIYLITDEKNIETAKIGYSNGNKYSIRNFSNRGPGFGGGPNLYRDRKGPWHSSFDNYYSSYPEIDDIPARFEVDDYEVFQVIKR</sequence>
<dbReference type="EMBL" id="AUPC02000046">
    <property type="protein sequence ID" value="POG76880.1"/>
    <property type="molecule type" value="Genomic_DNA"/>
</dbReference>
<dbReference type="Proteomes" id="UP000018888">
    <property type="component" value="Unassembled WGS sequence"/>
</dbReference>
<protein>
    <recommendedName>
        <fullName evidence="1">TLDc domain-containing protein</fullName>
    </recommendedName>
</protein>
<proteinExistence type="predicted"/>
<comment type="caution">
    <text evidence="2">The sequence shown here is derived from an EMBL/GenBank/DDBJ whole genome shotgun (WGS) entry which is preliminary data.</text>
</comment>
<dbReference type="InterPro" id="IPR006571">
    <property type="entry name" value="TLDc_dom"/>
</dbReference>
<gene>
    <name evidence="2" type="ORF">GLOIN_2v1553404</name>
</gene>
<name>A0A2P4QGY8_RHIID</name>
<evidence type="ECO:0000259" key="1">
    <source>
        <dbReference type="PROSITE" id="PS51886"/>
    </source>
</evidence>
<evidence type="ECO:0000313" key="3">
    <source>
        <dbReference type="Proteomes" id="UP000018888"/>
    </source>
</evidence>
<organism evidence="2 3">
    <name type="scientific">Rhizophagus irregularis (strain DAOM 181602 / DAOM 197198 / MUCL 43194)</name>
    <name type="common">Arbuscular mycorrhizal fungus</name>
    <name type="synonym">Glomus intraradices</name>
    <dbReference type="NCBI Taxonomy" id="747089"/>
    <lineage>
        <taxon>Eukaryota</taxon>
        <taxon>Fungi</taxon>
        <taxon>Fungi incertae sedis</taxon>
        <taxon>Mucoromycota</taxon>
        <taxon>Glomeromycotina</taxon>
        <taxon>Glomeromycetes</taxon>
        <taxon>Glomerales</taxon>
        <taxon>Glomeraceae</taxon>
        <taxon>Rhizophagus</taxon>
    </lineage>
</organism>